<dbReference type="EMBL" id="NPKI01000050">
    <property type="protein sequence ID" value="PAP97901.1"/>
    <property type="molecule type" value="Genomic_DNA"/>
</dbReference>
<comment type="caution">
    <text evidence="6">The sequence shown here is derived from an EMBL/GenBank/DDBJ whole genome shotgun (WGS) entry which is preliminary data.</text>
</comment>
<dbReference type="GO" id="GO:0043200">
    <property type="term" value="P:response to amino acid"/>
    <property type="evidence" value="ECO:0007669"/>
    <property type="project" value="TreeGrafter"/>
</dbReference>
<dbReference type="InterPro" id="IPR019887">
    <property type="entry name" value="Tscrpt_reg_AsnC/Lrp_C"/>
</dbReference>
<dbReference type="InterPro" id="IPR036388">
    <property type="entry name" value="WH-like_DNA-bd_sf"/>
</dbReference>
<dbReference type="Gene3D" id="3.30.70.920">
    <property type="match status" value="1"/>
</dbReference>
<evidence type="ECO:0000313" key="7">
    <source>
        <dbReference type="Proteomes" id="UP000216215"/>
    </source>
</evidence>
<dbReference type="Proteomes" id="UP000216215">
    <property type="component" value="Unassembled WGS sequence"/>
</dbReference>
<dbReference type="InterPro" id="IPR011008">
    <property type="entry name" value="Dimeric_a/b-barrel"/>
</dbReference>
<dbReference type="PRINTS" id="PR00033">
    <property type="entry name" value="HTHASNC"/>
</dbReference>
<evidence type="ECO:0000256" key="1">
    <source>
        <dbReference type="ARBA" id="ARBA00023015"/>
    </source>
</evidence>
<keyword evidence="3" id="KW-0804">Transcription</keyword>
<dbReference type="SUPFAM" id="SSF46785">
    <property type="entry name" value="Winged helix' DNA-binding domain"/>
    <property type="match status" value="1"/>
</dbReference>
<protein>
    <recommendedName>
        <fullName evidence="5">HTH asnC-type domain-containing protein</fullName>
    </recommendedName>
</protein>
<evidence type="ECO:0000256" key="3">
    <source>
        <dbReference type="ARBA" id="ARBA00023163"/>
    </source>
</evidence>
<evidence type="ECO:0000256" key="4">
    <source>
        <dbReference type="SAM" id="MobiDB-lite"/>
    </source>
</evidence>
<organism evidence="6 7">
    <name type="scientific">Mesorhizobium mediterraneum</name>
    <dbReference type="NCBI Taxonomy" id="43617"/>
    <lineage>
        <taxon>Bacteria</taxon>
        <taxon>Pseudomonadati</taxon>
        <taxon>Pseudomonadota</taxon>
        <taxon>Alphaproteobacteria</taxon>
        <taxon>Hyphomicrobiales</taxon>
        <taxon>Phyllobacteriaceae</taxon>
        <taxon>Mesorhizobium</taxon>
    </lineage>
</organism>
<dbReference type="PANTHER" id="PTHR30154:SF34">
    <property type="entry name" value="TRANSCRIPTIONAL REGULATOR AZLB"/>
    <property type="match status" value="1"/>
</dbReference>
<dbReference type="InterPro" id="IPR011991">
    <property type="entry name" value="ArsR-like_HTH"/>
</dbReference>
<dbReference type="SMART" id="SM00344">
    <property type="entry name" value="HTH_ASNC"/>
    <property type="match status" value="1"/>
</dbReference>
<evidence type="ECO:0000313" key="6">
    <source>
        <dbReference type="EMBL" id="PAP97901.1"/>
    </source>
</evidence>
<keyword evidence="2" id="KW-0238">DNA-binding</keyword>
<gene>
    <name evidence="6" type="ORF">CIT25_33400</name>
</gene>
<dbReference type="SUPFAM" id="SSF54909">
    <property type="entry name" value="Dimeric alpha+beta barrel"/>
    <property type="match status" value="1"/>
</dbReference>
<dbReference type="GO" id="GO:0006355">
    <property type="term" value="P:regulation of DNA-templated transcription"/>
    <property type="evidence" value="ECO:0007669"/>
    <property type="project" value="UniProtKB-ARBA"/>
</dbReference>
<sequence>MLHSAVQSGMAGRFPDHEAAPYKSETSANPPQPRPSDSVRLEHNGNIKADVQAPTESALSHFFFMSPELQGLLQFGKCGRVATDCGGMLAGHIASTAEKTFRKILSYVRVSDMNKLDRMDYRILDVLQENGRLPIKILADRVGISVSPCWQRVKKLEKDGIIRRYIAEIAIEKLQSVQIVLAKVVLSRQNRDGLNFFERRMCAIPEVAECYEVMGQFDFHIKFVVSSIECYTEIAERFLTPEFGVERYFSDIVSRVAKEDRAVHFRSLV</sequence>
<dbReference type="Gene3D" id="1.10.10.10">
    <property type="entry name" value="Winged helix-like DNA-binding domain superfamily/Winged helix DNA-binding domain"/>
    <property type="match status" value="1"/>
</dbReference>
<accession>A0AB36R0I6</accession>
<dbReference type="Pfam" id="PF01037">
    <property type="entry name" value="AsnC_trans_reg"/>
    <property type="match status" value="1"/>
</dbReference>
<proteinExistence type="predicted"/>
<reference evidence="7" key="1">
    <citation type="submission" date="2017-08" db="EMBL/GenBank/DDBJ databases">
        <title>Mesorhizobium wenxinae sp. nov., a novel rhizobial species isolated from root nodules of chickpea (Cicer arietinum L.).</title>
        <authorList>
            <person name="Zhang J."/>
        </authorList>
    </citation>
    <scope>NUCLEOTIDE SEQUENCE [LARGE SCALE GENOMIC DNA]</scope>
    <source>
        <strain evidence="7">USDA 3392</strain>
    </source>
</reference>
<dbReference type="InterPro" id="IPR000485">
    <property type="entry name" value="AsnC-type_HTH_dom"/>
</dbReference>
<evidence type="ECO:0000259" key="5">
    <source>
        <dbReference type="PROSITE" id="PS50956"/>
    </source>
</evidence>
<dbReference type="Pfam" id="PF13412">
    <property type="entry name" value="HTH_24"/>
    <property type="match status" value="1"/>
</dbReference>
<dbReference type="PANTHER" id="PTHR30154">
    <property type="entry name" value="LEUCINE-RESPONSIVE REGULATORY PROTEIN"/>
    <property type="match status" value="1"/>
</dbReference>
<dbReference type="GO" id="GO:0005829">
    <property type="term" value="C:cytosol"/>
    <property type="evidence" value="ECO:0007669"/>
    <property type="project" value="TreeGrafter"/>
</dbReference>
<name>A0AB36R0I6_9HYPH</name>
<dbReference type="CDD" id="cd00090">
    <property type="entry name" value="HTH_ARSR"/>
    <property type="match status" value="1"/>
</dbReference>
<dbReference type="AlphaFoldDB" id="A0AB36R0I6"/>
<keyword evidence="7" id="KW-1185">Reference proteome</keyword>
<evidence type="ECO:0000256" key="2">
    <source>
        <dbReference type="ARBA" id="ARBA00023125"/>
    </source>
</evidence>
<dbReference type="InterPro" id="IPR019888">
    <property type="entry name" value="Tscrpt_reg_AsnC-like"/>
</dbReference>
<dbReference type="PROSITE" id="PS50956">
    <property type="entry name" value="HTH_ASNC_2"/>
    <property type="match status" value="1"/>
</dbReference>
<dbReference type="InterPro" id="IPR036390">
    <property type="entry name" value="WH_DNA-bd_sf"/>
</dbReference>
<keyword evidence="1" id="KW-0805">Transcription regulation</keyword>
<dbReference type="RefSeq" id="WP_095489382.1">
    <property type="nucleotide sequence ID" value="NZ_NPKI01000050.1"/>
</dbReference>
<dbReference type="GO" id="GO:0043565">
    <property type="term" value="F:sequence-specific DNA binding"/>
    <property type="evidence" value="ECO:0007669"/>
    <property type="project" value="InterPro"/>
</dbReference>
<feature type="region of interest" description="Disordered" evidence="4">
    <location>
        <begin position="1"/>
        <end position="41"/>
    </location>
</feature>
<feature type="domain" description="HTH asnC-type" evidence="5">
    <location>
        <begin position="116"/>
        <end position="195"/>
    </location>
</feature>